<feature type="coiled-coil region" evidence="6">
    <location>
        <begin position="982"/>
        <end position="1009"/>
    </location>
</feature>
<organism evidence="8 9">
    <name type="scientific">Marinactinospora rubrisoli</name>
    <dbReference type="NCBI Taxonomy" id="2715399"/>
    <lineage>
        <taxon>Bacteria</taxon>
        <taxon>Bacillati</taxon>
        <taxon>Actinomycetota</taxon>
        <taxon>Actinomycetes</taxon>
        <taxon>Streptosporangiales</taxon>
        <taxon>Nocardiopsidaceae</taxon>
        <taxon>Marinactinospora</taxon>
    </lineage>
</organism>
<dbReference type="HAMAP" id="MF_01600">
    <property type="entry name" value="UPF0182"/>
    <property type="match status" value="1"/>
</dbReference>
<feature type="transmembrane region" description="Helical" evidence="5">
    <location>
        <begin position="202"/>
        <end position="219"/>
    </location>
</feature>
<accession>A0ABW2KF57</accession>
<dbReference type="EMBL" id="JBHTBH010000003">
    <property type="protein sequence ID" value="MFC7327705.1"/>
    <property type="molecule type" value="Genomic_DNA"/>
</dbReference>
<evidence type="ECO:0000256" key="1">
    <source>
        <dbReference type="ARBA" id="ARBA00022475"/>
    </source>
</evidence>
<evidence type="ECO:0000313" key="8">
    <source>
        <dbReference type="EMBL" id="MFC7327705.1"/>
    </source>
</evidence>
<feature type="transmembrane region" description="Helical" evidence="5">
    <location>
        <begin position="50"/>
        <end position="74"/>
    </location>
</feature>
<dbReference type="PANTHER" id="PTHR39344">
    <property type="entry name" value="UPF0182 PROTEIN SLL1060"/>
    <property type="match status" value="1"/>
</dbReference>
<feature type="compositionally biased region" description="Acidic residues" evidence="7">
    <location>
        <begin position="939"/>
        <end position="950"/>
    </location>
</feature>
<keyword evidence="3 5" id="KW-1133">Transmembrane helix</keyword>
<evidence type="ECO:0000256" key="3">
    <source>
        <dbReference type="ARBA" id="ARBA00022989"/>
    </source>
</evidence>
<feature type="compositionally biased region" description="Low complexity" evidence="7">
    <location>
        <begin position="529"/>
        <end position="543"/>
    </location>
</feature>
<keyword evidence="4 5" id="KW-0472">Membrane</keyword>
<comment type="caution">
    <text evidence="8">The sequence shown here is derived from an EMBL/GenBank/DDBJ whole genome shotgun (WGS) entry which is preliminary data.</text>
</comment>
<feature type="transmembrane region" description="Helical" evidence="5">
    <location>
        <begin position="103"/>
        <end position="122"/>
    </location>
</feature>
<protein>
    <recommendedName>
        <fullName evidence="5">UPF0182 protein ACFQRF_08100</fullName>
    </recommendedName>
</protein>
<evidence type="ECO:0000256" key="7">
    <source>
        <dbReference type="SAM" id="MobiDB-lite"/>
    </source>
</evidence>
<dbReference type="RefSeq" id="WP_379870138.1">
    <property type="nucleotide sequence ID" value="NZ_JBHTBH010000003.1"/>
</dbReference>
<keyword evidence="2 5" id="KW-0812">Transmembrane</keyword>
<comment type="similarity">
    <text evidence="5">Belongs to the UPF0182 family.</text>
</comment>
<dbReference type="Pfam" id="PF03699">
    <property type="entry name" value="UPF0182"/>
    <property type="match status" value="2"/>
</dbReference>
<keyword evidence="9" id="KW-1185">Reference proteome</keyword>
<proteinExistence type="inferred from homology"/>
<feature type="region of interest" description="Disordered" evidence="7">
    <location>
        <begin position="932"/>
        <end position="959"/>
    </location>
</feature>
<name>A0ABW2KF57_9ACTN</name>
<feature type="compositionally biased region" description="Polar residues" evidence="7">
    <location>
        <begin position="555"/>
        <end position="565"/>
    </location>
</feature>
<dbReference type="InterPro" id="IPR005372">
    <property type="entry name" value="UPF0182"/>
</dbReference>
<feature type="transmembrane region" description="Helical" evidence="5">
    <location>
        <begin position="7"/>
        <end position="30"/>
    </location>
</feature>
<evidence type="ECO:0000256" key="5">
    <source>
        <dbReference type="HAMAP-Rule" id="MF_01600"/>
    </source>
</evidence>
<comment type="subcellular location">
    <subcellularLocation>
        <location evidence="5">Cell membrane</location>
        <topology evidence="5">Multi-pass membrane protein</topology>
    </subcellularLocation>
</comment>
<feature type="transmembrane region" description="Helical" evidence="5">
    <location>
        <begin position="160"/>
        <end position="182"/>
    </location>
</feature>
<evidence type="ECO:0000256" key="6">
    <source>
        <dbReference type="SAM" id="Coils"/>
    </source>
</evidence>
<keyword evidence="6" id="KW-0175">Coiled coil</keyword>
<gene>
    <name evidence="8" type="ORF">ACFQRF_08100</name>
</gene>
<evidence type="ECO:0000313" key="9">
    <source>
        <dbReference type="Proteomes" id="UP001596540"/>
    </source>
</evidence>
<dbReference type="Proteomes" id="UP001596540">
    <property type="component" value="Unassembled WGS sequence"/>
</dbReference>
<dbReference type="PANTHER" id="PTHR39344:SF1">
    <property type="entry name" value="UPF0182 PROTEIN SLL1060"/>
    <property type="match status" value="1"/>
</dbReference>
<keyword evidence="1 5" id="KW-1003">Cell membrane</keyword>
<reference evidence="9" key="1">
    <citation type="journal article" date="2019" name="Int. J. Syst. Evol. Microbiol.">
        <title>The Global Catalogue of Microorganisms (GCM) 10K type strain sequencing project: providing services to taxonomists for standard genome sequencing and annotation.</title>
        <authorList>
            <consortium name="The Broad Institute Genomics Platform"/>
            <consortium name="The Broad Institute Genome Sequencing Center for Infectious Disease"/>
            <person name="Wu L."/>
            <person name="Ma J."/>
        </authorList>
    </citation>
    <scope>NUCLEOTIDE SEQUENCE [LARGE SCALE GENOMIC DNA]</scope>
    <source>
        <strain evidence="9">CGMCC 4.7382</strain>
    </source>
</reference>
<evidence type="ECO:0000256" key="2">
    <source>
        <dbReference type="ARBA" id="ARBA00022692"/>
    </source>
</evidence>
<evidence type="ECO:0000256" key="4">
    <source>
        <dbReference type="ARBA" id="ARBA00023136"/>
    </source>
</evidence>
<feature type="region of interest" description="Disordered" evidence="7">
    <location>
        <begin position="492"/>
        <end position="569"/>
    </location>
</feature>
<feature type="transmembrane region" description="Helical" evidence="5">
    <location>
        <begin position="274"/>
        <end position="294"/>
    </location>
</feature>
<sequence>MPRRPRLLAPVAAAVVVIIAGIMLAANFWTDYKWFDSVGYTTVFLTELRTRALLFVGAGLLMALVVGSSIYLAYRTRPAYRPLSLEQQGLDRYRASVDPHRKLFFWGILGALALLTGASASGEWQTFLRFVNSTEFGTEDPQFNIDISFYAFIYPFLRVMLGYLFTAVVIAFIGAVIVHYLYGGVRLQAHGQRATPAARVHLSVLLGVFVLLKAGAYWLDQYGLVFSNRGYTTGASYTDVNAVLYAKIILAIIAVVCAGLFFANIYFKNAMVPIVSLGLLVLSAVLVGGVYPWIVQQFTVGPNEQRLEQPYIQRNIEATREAYGIADSEVTTYDAHTELTPQQLAQEASTIPSVRLVDPSVVSQTFQQMQQVRGFYQFPEVLDVDRYQTPEGDTVDTIIATRELSGPPEGQDRWLTRHLVYTHGFGIVAAAGNQVDAEGRPVFTEYNIPPTGELSEVTGDYEPRIYFGREGAEYVIVNAEPEYDYPLDAETEDVPTTEDAVTPTASPEADNAQAPADGRTGQDAEQGTDEGAGQQRADGGAAEPSASPEEDGATAESNDSGQATNHYDGDGGVRLSNFLDRMLYAVKYQDLDILLNSAINSESQIIYERDPADRVEMVAPFLTVDGKPYPAVVDGRVVWIVDGYTTSNGYPYATSIDLAQATTDTFTEGTDTVNALPGNQVNYIRNSVKATVDAYDGTVTLYGWDEEDPVLQTWSKAFPGVVTTSDEIGDELMSHLRYPDDLFKVQREILKRYHITDANAFYGGQDFWDVPSDPTQEGDSPEPPYRQTLRYPGDDDASFSLTSTFVPRGRDNLAAFMAVDSDPSSDNYGQLRLLELPRSTVILGPGQVQNAFQSDAGVREVLLPLEQSSARVTYGNLLTLPFAGGLLYVEPLYVQAGGGDQASYPLLQQVMVGFGEEVAIGRNLQEALNNLFDGGDGPLPEDDGASEEGQQDAAPSGDLASALQDAADAYDRGQEALQDGDFAAYGEANEELKDALDRAEQASREAGAE</sequence>
<feature type="transmembrane region" description="Helical" evidence="5">
    <location>
        <begin position="244"/>
        <end position="267"/>
    </location>
</feature>